<organism evidence="1 2">
    <name type="scientific">Arctium lappa</name>
    <name type="common">Greater burdock</name>
    <name type="synonym">Lappa major</name>
    <dbReference type="NCBI Taxonomy" id="4217"/>
    <lineage>
        <taxon>Eukaryota</taxon>
        <taxon>Viridiplantae</taxon>
        <taxon>Streptophyta</taxon>
        <taxon>Embryophyta</taxon>
        <taxon>Tracheophyta</taxon>
        <taxon>Spermatophyta</taxon>
        <taxon>Magnoliopsida</taxon>
        <taxon>eudicotyledons</taxon>
        <taxon>Gunneridae</taxon>
        <taxon>Pentapetalae</taxon>
        <taxon>asterids</taxon>
        <taxon>campanulids</taxon>
        <taxon>Asterales</taxon>
        <taxon>Asteraceae</taxon>
        <taxon>Carduoideae</taxon>
        <taxon>Cardueae</taxon>
        <taxon>Arctiinae</taxon>
        <taxon>Arctium</taxon>
    </lineage>
</organism>
<name>A0ACB9DJG5_ARCLA</name>
<evidence type="ECO:0000313" key="1">
    <source>
        <dbReference type="EMBL" id="KAI3746670.1"/>
    </source>
</evidence>
<protein>
    <submittedName>
        <fullName evidence="1">Uncharacterized protein</fullName>
    </submittedName>
</protein>
<comment type="caution">
    <text evidence="1">The sequence shown here is derived from an EMBL/GenBank/DDBJ whole genome shotgun (WGS) entry which is preliminary data.</text>
</comment>
<proteinExistence type="predicted"/>
<sequence length="132" mass="14248">MGGHLRQKSISGSMISSQPCLGWRNKQRRDDEHQTTKRSNGAVLPVACGVFTPTATGAASLWWLTAGGWGRGLLLDGDDEVAGVVDLKGASIFNDNNFFEVAVIGYSYRDDNDGVIEVNKASSPRRSCGVFR</sequence>
<reference evidence="1 2" key="2">
    <citation type="journal article" date="2022" name="Mol. Ecol. Resour.">
        <title>The genomes of chicory, endive, great burdock and yacon provide insights into Asteraceae paleo-polyploidization history and plant inulin production.</title>
        <authorList>
            <person name="Fan W."/>
            <person name="Wang S."/>
            <person name="Wang H."/>
            <person name="Wang A."/>
            <person name="Jiang F."/>
            <person name="Liu H."/>
            <person name="Zhao H."/>
            <person name="Xu D."/>
            <person name="Zhang Y."/>
        </authorList>
    </citation>
    <scope>NUCLEOTIDE SEQUENCE [LARGE SCALE GENOMIC DNA]</scope>
    <source>
        <strain evidence="2">cv. Niubang</strain>
    </source>
</reference>
<dbReference type="Proteomes" id="UP001055879">
    <property type="component" value="Linkage Group LG03"/>
</dbReference>
<dbReference type="EMBL" id="CM042049">
    <property type="protein sequence ID" value="KAI3746670.1"/>
    <property type="molecule type" value="Genomic_DNA"/>
</dbReference>
<evidence type="ECO:0000313" key="2">
    <source>
        <dbReference type="Proteomes" id="UP001055879"/>
    </source>
</evidence>
<accession>A0ACB9DJG5</accession>
<gene>
    <name evidence="1" type="ORF">L6452_09109</name>
</gene>
<keyword evidence="2" id="KW-1185">Reference proteome</keyword>
<reference evidence="2" key="1">
    <citation type="journal article" date="2022" name="Mol. Ecol. Resour.">
        <title>The genomes of chicory, endive, great burdock and yacon provide insights into Asteraceae palaeo-polyploidization history and plant inulin production.</title>
        <authorList>
            <person name="Fan W."/>
            <person name="Wang S."/>
            <person name="Wang H."/>
            <person name="Wang A."/>
            <person name="Jiang F."/>
            <person name="Liu H."/>
            <person name="Zhao H."/>
            <person name="Xu D."/>
            <person name="Zhang Y."/>
        </authorList>
    </citation>
    <scope>NUCLEOTIDE SEQUENCE [LARGE SCALE GENOMIC DNA]</scope>
    <source>
        <strain evidence="2">cv. Niubang</strain>
    </source>
</reference>